<evidence type="ECO:0000313" key="1">
    <source>
        <dbReference type="EMBL" id="JAH86109.1"/>
    </source>
</evidence>
<protein>
    <submittedName>
        <fullName evidence="1">Uncharacterized protein</fullName>
    </submittedName>
</protein>
<accession>A0A0E9W6V1</accession>
<sequence>MDQLPQGKVQFNEKILNVSSQNKLRLHTYSTMHIIIIFCLAHIEKIIIQRLEVNVIHVILHYIPMKHKKDLMVLPLQKKS</sequence>
<organism evidence="1">
    <name type="scientific">Anguilla anguilla</name>
    <name type="common">European freshwater eel</name>
    <name type="synonym">Muraena anguilla</name>
    <dbReference type="NCBI Taxonomy" id="7936"/>
    <lineage>
        <taxon>Eukaryota</taxon>
        <taxon>Metazoa</taxon>
        <taxon>Chordata</taxon>
        <taxon>Craniata</taxon>
        <taxon>Vertebrata</taxon>
        <taxon>Euteleostomi</taxon>
        <taxon>Actinopterygii</taxon>
        <taxon>Neopterygii</taxon>
        <taxon>Teleostei</taxon>
        <taxon>Anguilliformes</taxon>
        <taxon>Anguillidae</taxon>
        <taxon>Anguilla</taxon>
    </lineage>
</organism>
<proteinExistence type="predicted"/>
<dbReference type="EMBL" id="GBXM01022468">
    <property type="protein sequence ID" value="JAH86109.1"/>
    <property type="molecule type" value="Transcribed_RNA"/>
</dbReference>
<reference evidence="1" key="2">
    <citation type="journal article" date="2015" name="Fish Shellfish Immunol.">
        <title>Early steps in the European eel (Anguilla anguilla)-Vibrio vulnificus interaction in the gills: Role of the RtxA13 toxin.</title>
        <authorList>
            <person name="Callol A."/>
            <person name="Pajuelo D."/>
            <person name="Ebbesson L."/>
            <person name="Teles M."/>
            <person name="MacKenzie S."/>
            <person name="Amaro C."/>
        </authorList>
    </citation>
    <scope>NUCLEOTIDE SEQUENCE</scope>
</reference>
<reference evidence="1" key="1">
    <citation type="submission" date="2014-11" db="EMBL/GenBank/DDBJ databases">
        <authorList>
            <person name="Amaro Gonzalez C."/>
        </authorList>
    </citation>
    <scope>NUCLEOTIDE SEQUENCE</scope>
</reference>
<dbReference type="AlphaFoldDB" id="A0A0E9W6V1"/>
<name>A0A0E9W6V1_ANGAN</name>